<dbReference type="EMBL" id="CP002273">
    <property type="protein sequence ID" value="ADO36380.1"/>
    <property type="molecule type" value="Genomic_DNA"/>
</dbReference>
<dbReference type="InterPro" id="IPR029787">
    <property type="entry name" value="Nucleotide_cyclase"/>
</dbReference>
<dbReference type="HOGENOM" id="CLU_000445_70_50_9"/>
<dbReference type="PROSITE" id="PS50883">
    <property type="entry name" value="EAL"/>
    <property type="match status" value="1"/>
</dbReference>
<dbReference type="InterPro" id="IPR043128">
    <property type="entry name" value="Rev_trsase/Diguanyl_cyclase"/>
</dbReference>
<dbReference type="Gene3D" id="3.20.20.450">
    <property type="entry name" value="EAL domain"/>
    <property type="match status" value="1"/>
</dbReference>
<dbReference type="AlphaFoldDB" id="E3GL89"/>
<dbReference type="InterPro" id="IPR035919">
    <property type="entry name" value="EAL_sf"/>
</dbReference>
<dbReference type="InterPro" id="IPR001633">
    <property type="entry name" value="EAL_dom"/>
</dbReference>
<feature type="domain" description="GGDEF" evidence="2">
    <location>
        <begin position="43"/>
        <end position="175"/>
    </location>
</feature>
<evidence type="ECO:0000259" key="2">
    <source>
        <dbReference type="PROSITE" id="PS50887"/>
    </source>
</evidence>
<dbReference type="KEGG" id="elm:ELI_1394"/>
<dbReference type="InterPro" id="IPR000160">
    <property type="entry name" value="GGDEF_dom"/>
</dbReference>
<protein>
    <submittedName>
        <fullName evidence="3">Signaling protein</fullName>
    </submittedName>
</protein>
<dbReference type="SMART" id="SM00052">
    <property type="entry name" value="EAL"/>
    <property type="match status" value="1"/>
</dbReference>
<dbReference type="SMART" id="SM00267">
    <property type="entry name" value="GGDEF"/>
    <property type="match status" value="1"/>
</dbReference>
<reference key="1">
    <citation type="submission" date="2010-09" db="EMBL/GenBank/DDBJ databases">
        <authorList>
            <person name="Roh H."/>
            <person name="Ko H.-J."/>
            <person name="Kim D."/>
            <person name="Choi D.G."/>
            <person name="Park S."/>
            <person name="Kim S."/>
            <person name="Kim K.H."/>
            <person name="Chang I.S."/>
            <person name="Choi I.-G."/>
        </authorList>
    </citation>
    <scope>NUCLEOTIDE SEQUENCE</scope>
    <source>
        <strain>KIST612</strain>
    </source>
</reference>
<name>E3GL89_9FIRM</name>
<reference evidence="3 4" key="2">
    <citation type="journal article" date="2011" name="J. Bacteriol.">
        <title>Complete genome sequence of a carbon monoxide-utilizing acetogen, Eubacterium limosum KIST612.</title>
        <authorList>
            <person name="Roh H."/>
            <person name="Ko H.J."/>
            <person name="Kim D."/>
            <person name="Choi D.G."/>
            <person name="Park S."/>
            <person name="Kim S."/>
            <person name="Chang I.S."/>
            <person name="Choi I.G."/>
        </authorList>
    </citation>
    <scope>NUCLEOTIDE SEQUENCE [LARGE SCALE GENOMIC DNA]</scope>
    <source>
        <strain evidence="3 4">KIST612</strain>
    </source>
</reference>
<dbReference type="GO" id="GO:0071111">
    <property type="term" value="F:cyclic-guanylate-specific phosphodiesterase activity"/>
    <property type="evidence" value="ECO:0007669"/>
    <property type="project" value="InterPro"/>
</dbReference>
<accession>E3GL89</accession>
<evidence type="ECO:0000313" key="4">
    <source>
        <dbReference type="Proteomes" id="UP000006873"/>
    </source>
</evidence>
<dbReference type="SUPFAM" id="SSF141868">
    <property type="entry name" value="EAL domain-like"/>
    <property type="match status" value="1"/>
</dbReference>
<keyword evidence="4" id="KW-1185">Reference proteome</keyword>
<dbReference type="eggNOG" id="COG2200">
    <property type="taxonomic scope" value="Bacteria"/>
</dbReference>
<dbReference type="Gene3D" id="3.30.70.270">
    <property type="match status" value="1"/>
</dbReference>
<proteinExistence type="predicted"/>
<evidence type="ECO:0000313" key="3">
    <source>
        <dbReference type="EMBL" id="ADO36380.1"/>
    </source>
</evidence>
<dbReference type="Pfam" id="PF00990">
    <property type="entry name" value="GGDEF"/>
    <property type="match status" value="1"/>
</dbReference>
<dbReference type="CDD" id="cd01948">
    <property type="entry name" value="EAL"/>
    <property type="match status" value="1"/>
</dbReference>
<dbReference type="Proteomes" id="UP000006873">
    <property type="component" value="Chromosome"/>
</dbReference>
<dbReference type="SUPFAM" id="SSF55073">
    <property type="entry name" value="Nucleotide cyclase"/>
    <property type="match status" value="1"/>
</dbReference>
<dbReference type="InterPro" id="IPR050706">
    <property type="entry name" value="Cyclic-di-GMP_PDE-like"/>
</dbReference>
<dbReference type="PANTHER" id="PTHR33121">
    <property type="entry name" value="CYCLIC DI-GMP PHOSPHODIESTERASE PDEF"/>
    <property type="match status" value="1"/>
</dbReference>
<dbReference type="PROSITE" id="PS50887">
    <property type="entry name" value="GGDEF"/>
    <property type="match status" value="1"/>
</dbReference>
<organism evidence="3 4">
    <name type="scientific">Eubacterium callanderi</name>
    <dbReference type="NCBI Taxonomy" id="53442"/>
    <lineage>
        <taxon>Bacteria</taxon>
        <taxon>Bacillati</taxon>
        <taxon>Bacillota</taxon>
        <taxon>Clostridia</taxon>
        <taxon>Eubacteriales</taxon>
        <taxon>Eubacteriaceae</taxon>
        <taxon>Eubacterium</taxon>
    </lineage>
</organism>
<dbReference type="Pfam" id="PF00563">
    <property type="entry name" value="EAL"/>
    <property type="match status" value="1"/>
</dbReference>
<dbReference type="eggNOG" id="COG2199">
    <property type="taxonomic scope" value="Bacteria"/>
</dbReference>
<feature type="domain" description="EAL" evidence="1">
    <location>
        <begin position="184"/>
        <end position="438"/>
    </location>
</feature>
<gene>
    <name evidence="3" type="ordered locus">ELI_1394</name>
</gene>
<evidence type="ECO:0000259" key="1">
    <source>
        <dbReference type="PROSITE" id="PS50883"/>
    </source>
</evidence>
<sequence>MLAFMKEQKMTAQIYKTDCLPEKEQKKELFIRHLGEILKEKRTEAVLTAMDIHNFKLVNEIWGMRNGSRLLSIIVDQSLKVLGRGESISRFFKDRFYLLMLGPVNAIKERLESMRQQIEAEFVRCIGYPYSLVVSLGLCEYNEDMESGDDWLIRANYALESAERPVGDGFAVYDNAMRKNLQEVRKIEKRMQFGIENNEFRIYLQPQFELATGRLSGAEALVRWINPEAGPISCPDQFIPLFEKNGFIRKLDFYMMEQACRVLSVWKKQALEPVPIAVNISRRHIGEPGLADRLLEICKVNSVPPEYIEIELTETFELSENETLMKALSALKKAGFSLALDDFGKENTSISLLREACFDVIKFDRSFLAGCIEDERARNLLDSMLKMVKNLGIKTHVEGIECREEEALLKKYQCDRVQGFYYAKPMPADMLTNYLPKT</sequence>
<dbReference type="PANTHER" id="PTHR33121:SF71">
    <property type="entry name" value="OXYGEN SENSOR PROTEIN DOSP"/>
    <property type="match status" value="1"/>
</dbReference>